<dbReference type="Proteomes" id="UP000566819">
    <property type="component" value="Unassembled WGS sequence"/>
</dbReference>
<dbReference type="GO" id="GO:0016702">
    <property type="term" value="F:oxidoreductase activity, acting on single donors with incorporation of molecular oxygen, incorporation of two atoms of oxygen"/>
    <property type="evidence" value="ECO:0007669"/>
    <property type="project" value="InterPro"/>
</dbReference>
<proteinExistence type="inferred from homology"/>
<dbReference type="InterPro" id="IPR004294">
    <property type="entry name" value="Carotenoid_Oase"/>
</dbReference>
<protein>
    <submittedName>
        <fullName evidence="5">Uncharacterized protein</fullName>
    </submittedName>
</protein>
<gene>
    <name evidence="5" type="ORF">G7Y89_g7157</name>
</gene>
<reference evidence="5 6" key="1">
    <citation type="submission" date="2020-03" db="EMBL/GenBank/DDBJ databases">
        <title>Draft Genome Sequence of Cudoniella acicularis.</title>
        <authorList>
            <person name="Buettner E."/>
            <person name="Kellner H."/>
        </authorList>
    </citation>
    <scope>NUCLEOTIDE SEQUENCE [LARGE SCALE GENOMIC DNA]</scope>
    <source>
        <strain evidence="5 6">DSM 108380</strain>
    </source>
</reference>
<organism evidence="5 6">
    <name type="scientific">Cudoniella acicularis</name>
    <dbReference type="NCBI Taxonomy" id="354080"/>
    <lineage>
        <taxon>Eukaryota</taxon>
        <taxon>Fungi</taxon>
        <taxon>Dikarya</taxon>
        <taxon>Ascomycota</taxon>
        <taxon>Pezizomycotina</taxon>
        <taxon>Leotiomycetes</taxon>
        <taxon>Helotiales</taxon>
        <taxon>Tricladiaceae</taxon>
        <taxon>Cudoniella</taxon>
    </lineage>
</organism>
<keyword evidence="6" id="KW-1185">Reference proteome</keyword>
<name>A0A8H4RJ17_9HELO</name>
<evidence type="ECO:0000313" key="6">
    <source>
        <dbReference type="Proteomes" id="UP000566819"/>
    </source>
</evidence>
<evidence type="ECO:0000256" key="3">
    <source>
        <dbReference type="ARBA" id="ARBA00022723"/>
    </source>
</evidence>
<keyword evidence="3" id="KW-0479">Metal-binding</keyword>
<accession>A0A8H4RJ17</accession>
<sequence>MTTSAGILPVPDKEIEIEVPKPKTKESIRDWPNEAGFQTLHEERDPIELIVTGKIPAWAAGTLYRTGPASNKVARGPNQEDFNVSHWFDGFGHTHRFEIIAQEDGSAKVMYNSRRAKWIHALEYLARSCLYSTK</sequence>
<comment type="caution">
    <text evidence="5">The sequence shown here is derived from an EMBL/GenBank/DDBJ whole genome shotgun (WGS) entry which is preliminary data.</text>
</comment>
<keyword evidence="4" id="KW-0408">Iron</keyword>
<evidence type="ECO:0000256" key="4">
    <source>
        <dbReference type="ARBA" id="ARBA00023004"/>
    </source>
</evidence>
<comment type="cofactor">
    <cofactor evidence="1">
        <name>Fe(2+)</name>
        <dbReference type="ChEBI" id="CHEBI:29033"/>
    </cofactor>
</comment>
<evidence type="ECO:0000256" key="1">
    <source>
        <dbReference type="ARBA" id="ARBA00001954"/>
    </source>
</evidence>
<dbReference type="AlphaFoldDB" id="A0A8H4RJ17"/>
<dbReference type="EMBL" id="JAAMPI010000490">
    <property type="protein sequence ID" value="KAF4630979.1"/>
    <property type="molecule type" value="Genomic_DNA"/>
</dbReference>
<evidence type="ECO:0000313" key="5">
    <source>
        <dbReference type="EMBL" id="KAF4630979.1"/>
    </source>
</evidence>
<evidence type="ECO:0000256" key="2">
    <source>
        <dbReference type="ARBA" id="ARBA00006787"/>
    </source>
</evidence>
<dbReference type="GO" id="GO:0046872">
    <property type="term" value="F:metal ion binding"/>
    <property type="evidence" value="ECO:0007669"/>
    <property type="project" value="UniProtKB-KW"/>
</dbReference>
<comment type="similarity">
    <text evidence="2">Belongs to the carotenoid oxygenase family.</text>
</comment>
<dbReference type="Pfam" id="PF03055">
    <property type="entry name" value="RPE65"/>
    <property type="match status" value="1"/>
</dbReference>
<dbReference type="OrthoDB" id="407010at2759"/>